<sequence>MTPVQLAHATSLDPAVLGDGLLRVPTESVWRIWELIDATAGAGSGLLATAEAGQVGLSVWGYLFSSRATLAESLRTVMELRAVVTDPSVGWEVLEDGGLLTIRVAATVEPEMVLAPVEEFVLSTMLRQVREATRQHLTPVRVAFSHRARHRYTHLVDEFGTGRIDFGARHSEITFLDVVALPTGLDPHLGQLMRNHAELNIAASDRLPTGRTSSMPP</sequence>
<evidence type="ECO:0000259" key="1">
    <source>
        <dbReference type="Pfam" id="PF12625"/>
    </source>
</evidence>
<reference evidence="3" key="1">
    <citation type="submission" date="2015-07" db="EMBL/GenBank/DDBJ databases">
        <title>Nocardia seriolae U-1 whole genome shotgun sequence.</title>
        <authorList>
            <person name="Imajoh M."/>
            <person name="Fukumoto Y."/>
            <person name="Sukeda M."/>
            <person name="Yamane J."/>
            <person name="Yamasaki K."/>
            <person name="Shimizu M."/>
            <person name="Ohnishi K."/>
            <person name="Oshima S."/>
        </authorList>
    </citation>
    <scope>NUCLEOTIDE SEQUENCE [LARGE SCALE GENOMIC DNA]</scope>
    <source>
        <strain evidence="3">U-1</strain>
    </source>
</reference>
<dbReference type="RefSeq" id="WP_208866175.1">
    <property type="nucleotide sequence ID" value="NZ_AP028459.1"/>
</dbReference>
<dbReference type="InterPro" id="IPR032687">
    <property type="entry name" value="AraC-type_N"/>
</dbReference>
<organism evidence="2 3">
    <name type="scientific">Nocardia seriolae</name>
    <dbReference type="NCBI Taxonomy" id="37332"/>
    <lineage>
        <taxon>Bacteria</taxon>
        <taxon>Bacillati</taxon>
        <taxon>Actinomycetota</taxon>
        <taxon>Actinomycetes</taxon>
        <taxon>Mycobacteriales</taxon>
        <taxon>Nocardiaceae</taxon>
        <taxon>Nocardia</taxon>
    </lineage>
</organism>
<proteinExistence type="predicted"/>
<protein>
    <recommendedName>
        <fullName evidence="1">HTH-type transcriptional regulator AraC-type N-terminal domain-containing protein</fullName>
    </recommendedName>
</protein>
<gene>
    <name evidence="2" type="ORF">NSK11_contig00011-0044</name>
</gene>
<reference evidence="2 3" key="2">
    <citation type="journal article" date="2016" name="Genome Announc.">
        <title>Draft Genome Sequence of Erythromycin- and Oxytetracycline-Sensitive Nocardia seriolae Strain U-1 (NBRC 110359).</title>
        <authorList>
            <person name="Imajoh M."/>
            <person name="Sukeda M."/>
            <person name="Shimizu M."/>
            <person name="Yamane J."/>
            <person name="Ohnishi K."/>
            <person name="Oshima S."/>
        </authorList>
    </citation>
    <scope>NUCLEOTIDE SEQUENCE [LARGE SCALE GENOMIC DNA]</scope>
    <source>
        <strain evidence="2 3">U-1</strain>
    </source>
</reference>
<evidence type="ECO:0000313" key="2">
    <source>
        <dbReference type="EMBL" id="GAP26907.1"/>
    </source>
</evidence>
<feature type="domain" description="HTH-type transcriptional regulator AraC-type N-terminal" evidence="1">
    <location>
        <begin position="4"/>
        <end position="175"/>
    </location>
</feature>
<evidence type="ECO:0000313" key="3">
    <source>
        <dbReference type="Proteomes" id="UP000037179"/>
    </source>
</evidence>
<name>A0ABC9YNH4_9NOCA</name>
<dbReference type="Proteomes" id="UP000037179">
    <property type="component" value="Unassembled WGS sequence"/>
</dbReference>
<accession>A0ABC9YNH4</accession>
<dbReference type="Pfam" id="PF12625">
    <property type="entry name" value="Arabinose_bd"/>
    <property type="match status" value="1"/>
</dbReference>
<keyword evidence="3" id="KW-1185">Reference proteome</keyword>
<dbReference type="AlphaFoldDB" id="A0ABC9YNH4"/>
<comment type="caution">
    <text evidence="2">The sequence shown here is derived from an EMBL/GenBank/DDBJ whole genome shotgun (WGS) entry which is preliminary data.</text>
</comment>
<dbReference type="EMBL" id="BBYQ01000011">
    <property type="protein sequence ID" value="GAP26907.1"/>
    <property type="molecule type" value="Genomic_DNA"/>
</dbReference>